<dbReference type="Pfam" id="PF04107">
    <property type="entry name" value="GCS2"/>
    <property type="match status" value="1"/>
</dbReference>
<feature type="region of interest" description="Disordered" evidence="6">
    <location>
        <begin position="347"/>
        <end position="385"/>
    </location>
</feature>
<evidence type="ECO:0000256" key="2">
    <source>
        <dbReference type="ARBA" id="ARBA00022741"/>
    </source>
</evidence>
<comment type="catalytic activity">
    <reaction evidence="4 5">
        <text>L-cysteine + L-glutamate + ATP = gamma-L-glutamyl-L-cysteine + ADP + phosphate + H(+)</text>
        <dbReference type="Rhea" id="RHEA:13285"/>
        <dbReference type="ChEBI" id="CHEBI:15378"/>
        <dbReference type="ChEBI" id="CHEBI:29985"/>
        <dbReference type="ChEBI" id="CHEBI:30616"/>
        <dbReference type="ChEBI" id="CHEBI:35235"/>
        <dbReference type="ChEBI" id="CHEBI:43474"/>
        <dbReference type="ChEBI" id="CHEBI:58173"/>
        <dbReference type="ChEBI" id="CHEBI:456216"/>
        <dbReference type="EC" id="6.3.2.2"/>
    </reaction>
</comment>
<evidence type="ECO:0000256" key="6">
    <source>
        <dbReference type="SAM" id="MobiDB-lite"/>
    </source>
</evidence>
<evidence type="ECO:0000256" key="5">
    <source>
        <dbReference type="HAMAP-Rule" id="MF_01609"/>
    </source>
</evidence>
<evidence type="ECO:0000256" key="3">
    <source>
        <dbReference type="ARBA" id="ARBA00022840"/>
    </source>
</evidence>
<accession>A0ABW1FAV9</accession>
<dbReference type="InterPro" id="IPR011793">
    <property type="entry name" value="YbdK"/>
</dbReference>
<dbReference type="PANTHER" id="PTHR36510">
    <property type="entry name" value="GLUTAMATE--CYSTEINE LIGASE 2-RELATED"/>
    <property type="match status" value="1"/>
</dbReference>
<evidence type="ECO:0000256" key="1">
    <source>
        <dbReference type="ARBA" id="ARBA00022598"/>
    </source>
</evidence>
<comment type="function">
    <text evidence="5">ATP-dependent carboxylate-amine ligase which exhibits weak glutamate--cysteine ligase activity.</text>
</comment>
<dbReference type="NCBIfam" id="NF010041">
    <property type="entry name" value="PRK13517.1-1"/>
    <property type="match status" value="1"/>
</dbReference>
<comment type="similarity">
    <text evidence="5">Belongs to the glutamate--cysteine ligase type 2 family. YbdK subfamily.</text>
</comment>
<dbReference type="InterPro" id="IPR050141">
    <property type="entry name" value="GCL_type2/YbdK_subfam"/>
</dbReference>
<dbReference type="InterPro" id="IPR006336">
    <property type="entry name" value="GCS2"/>
</dbReference>
<evidence type="ECO:0000313" key="7">
    <source>
        <dbReference type="EMBL" id="MFC5891592.1"/>
    </source>
</evidence>
<dbReference type="HAMAP" id="MF_01609">
    <property type="entry name" value="Glu_cys_ligase_2"/>
    <property type="match status" value="1"/>
</dbReference>
<dbReference type="Gene3D" id="3.30.590.20">
    <property type="match status" value="1"/>
</dbReference>
<keyword evidence="1 5" id="KW-0436">Ligase</keyword>
<dbReference type="GO" id="GO:0004357">
    <property type="term" value="F:glutamate-cysteine ligase activity"/>
    <property type="evidence" value="ECO:0007669"/>
    <property type="project" value="UniProtKB-EC"/>
</dbReference>
<keyword evidence="3 5" id="KW-0067">ATP-binding</keyword>
<dbReference type="NCBIfam" id="TIGR02050">
    <property type="entry name" value="gshA_cyan_rel"/>
    <property type="match status" value="1"/>
</dbReference>
<gene>
    <name evidence="7" type="ORF">ACFP3M_01940</name>
</gene>
<dbReference type="RefSeq" id="WP_386458427.1">
    <property type="nucleotide sequence ID" value="NZ_JBHSPW010000001.1"/>
</dbReference>
<organism evidence="7 8">
    <name type="scientific">Streptomyces ramulosus</name>
    <dbReference type="NCBI Taxonomy" id="47762"/>
    <lineage>
        <taxon>Bacteria</taxon>
        <taxon>Bacillati</taxon>
        <taxon>Actinomycetota</taxon>
        <taxon>Actinomycetes</taxon>
        <taxon>Kitasatosporales</taxon>
        <taxon>Streptomycetaceae</taxon>
        <taxon>Streptomyces</taxon>
    </lineage>
</organism>
<dbReference type="EMBL" id="JBHSPW010000001">
    <property type="protein sequence ID" value="MFC5891592.1"/>
    <property type="molecule type" value="Genomic_DNA"/>
</dbReference>
<keyword evidence="8" id="KW-1185">Reference proteome</keyword>
<reference evidence="8" key="1">
    <citation type="journal article" date="2019" name="Int. J. Syst. Evol. Microbiol.">
        <title>The Global Catalogue of Microorganisms (GCM) 10K type strain sequencing project: providing services to taxonomists for standard genome sequencing and annotation.</title>
        <authorList>
            <consortium name="The Broad Institute Genomics Platform"/>
            <consortium name="The Broad Institute Genome Sequencing Center for Infectious Disease"/>
            <person name="Wu L."/>
            <person name="Ma J."/>
        </authorList>
    </citation>
    <scope>NUCLEOTIDE SEQUENCE [LARGE SCALE GENOMIC DNA]</scope>
    <source>
        <strain evidence="8">CGMCC 1.15809</strain>
    </source>
</reference>
<evidence type="ECO:0000313" key="8">
    <source>
        <dbReference type="Proteomes" id="UP001596241"/>
    </source>
</evidence>
<dbReference type="Proteomes" id="UP001596241">
    <property type="component" value="Unassembled WGS sequence"/>
</dbReference>
<dbReference type="SUPFAM" id="SSF55931">
    <property type="entry name" value="Glutamine synthetase/guanido kinase"/>
    <property type="match status" value="1"/>
</dbReference>
<evidence type="ECO:0000256" key="4">
    <source>
        <dbReference type="ARBA" id="ARBA00048819"/>
    </source>
</evidence>
<name>A0ABW1FAV9_9ACTN</name>
<keyword evidence="2 5" id="KW-0547">Nucleotide-binding</keyword>
<proteinExistence type="inferred from homology"/>
<sequence>MPAAPPVRARPGTLTMGVEEEFLLVDPETRLLAPRAAPVIAGAASTLGGRVGSEITLYQVETRTDVHTRLSGLAEQLHETRACLAGAARDHGARLTSSGTPVLSPAGPIPIAAGARYARSVATFQALSEEQVCCACHIHLGFDDRALALEVSNHLRVWLPTLIAAAANSPFWAGSDTGYASWRIMAFHRWPVSGPPPRFASPGHYDELVAAFVATGSTLDEAGVYWDIRPSHHLPTLEIRVADACPTVDHTLLITALVRAAALTALDAVHDRRPAPDPDPGLLRAACWRAARDGLTGSAVDPLRRRLLPAREQLSALVRQVRPALSRLGDLPHVETLLDNLLRDGTGAERQRRAHRRRGRLTDTVDDLVATTLTPPHRPRGRTAR</sequence>
<comment type="caution">
    <text evidence="7">The sequence shown here is derived from an EMBL/GenBank/DDBJ whole genome shotgun (WGS) entry which is preliminary data.</text>
</comment>
<dbReference type="EC" id="6.3.2.2" evidence="5"/>
<dbReference type="PANTHER" id="PTHR36510:SF1">
    <property type="entry name" value="GLUTAMATE--CYSTEINE LIGASE 2-RELATED"/>
    <property type="match status" value="1"/>
</dbReference>
<protein>
    <recommendedName>
        <fullName evidence="5">Putative glutamate--cysteine ligase 2</fullName>
        <ecNumber evidence="5">6.3.2.2</ecNumber>
    </recommendedName>
    <alternativeName>
        <fullName evidence="5">Gamma-glutamylcysteine synthetase 2</fullName>
        <shortName evidence="5">GCS 2</shortName>
        <shortName evidence="5">Gamma-GCS 2</shortName>
    </alternativeName>
</protein>
<dbReference type="InterPro" id="IPR014746">
    <property type="entry name" value="Gln_synth/guanido_kin_cat_dom"/>
</dbReference>